<dbReference type="Proteomes" id="UP000553632">
    <property type="component" value="Unassembled WGS sequence"/>
</dbReference>
<accession>A0A7J6QK78</accession>
<dbReference type="EMBL" id="JABANM010029075">
    <property type="protein sequence ID" value="KAF4708622.1"/>
    <property type="molecule type" value="Genomic_DNA"/>
</dbReference>
<comment type="caution">
    <text evidence="2">The sequence shown here is derived from an EMBL/GenBank/DDBJ whole genome shotgun (WGS) entry which is preliminary data.</text>
</comment>
<keyword evidence="4" id="KW-1185">Reference proteome</keyword>
<organism evidence="2 5">
    <name type="scientific">Perkinsus olseni</name>
    <name type="common">Perkinsus atlanticus</name>
    <dbReference type="NCBI Taxonomy" id="32597"/>
    <lineage>
        <taxon>Eukaryota</taxon>
        <taxon>Sar</taxon>
        <taxon>Alveolata</taxon>
        <taxon>Perkinsozoa</taxon>
        <taxon>Perkinsea</taxon>
        <taxon>Perkinsida</taxon>
        <taxon>Perkinsidae</taxon>
        <taxon>Perkinsus</taxon>
    </lineage>
</organism>
<dbReference type="Proteomes" id="UP000574390">
    <property type="component" value="Unassembled WGS sequence"/>
</dbReference>
<keyword evidence="1" id="KW-0732">Signal</keyword>
<reference evidence="4 5" key="1">
    <citation type="submission" date="2020-04" db="EMBL/GenBank/DDBJ databases">
        <title>Perkinsus olseni comparative genomics.</title>
        <authorList>
            <person name="Bogema D.R."/>
        </authorList>
    </citation>
    <scope>NUCLEOTIDE SEQUENCE [LARGE SCALE GENOMIC DNA]</scope>
    <source>
        <strain evidence="2">ATCC PRA-205</strain>
        <strain evidence="3 4">ATCC PRA-207</strain>
    </source>
</reference>
<feature type="chain" id="PRO_5033913071" evidence="1">
    <location>
        <begin position="28"/>
        <end position="441"/>
    </location>
</feature>
<protein>
    <submittedName>
        <fullName evidence="2">Uncharacterized protein</fullName>
    </submittedName>
</protein>
<evidence type="ECO:0000313" key="3">
    <source>
        <dbReference type="EMBL" id="KAF4753124.1"/>
    </source>
</evidence>
<gene>
    <name evidence="2" type="ORF">FOZ62_005589</name>
    <name evidence="3" type="ORF">FOZ63_024915</name>
</gene>
<evidence type="ECO:0000256" key="1">
    <source>
        <dbReference type="SAM" id="SignalP"/>
    </source>
</evidence>
<feature type="signal peptide" evidence="1">
    <location>
        <begin position="1"/>
        <end position="27"/>
    </location>
</feature>
<sequence>MSPTRYTVTSALLLLLSIWAIFTLVVEEDCAFLPPILHPLPSVPSPATHPDLVSLSSHYKNLPRSRLIKVGTAQQVAAMPPKPKERKKKKKKGFWDNDDDINVISENTSYDLIKLDYPSEYLSEHEVEPYPRERLRDLSWPGEVPFVQEDIESYCACVRNKRILISGDSLLRGVYSAAVEFLKGDRNYCDDRSIPEAERSRCSGDGKYWHDVRTEEAEGEDLRRCEKVMKNEGSPCYAGKVKGLCEGNASLFFTWQPNKRFDGNFEKYLQATLARDGRGFDWIIAGMGFHELARVLRMKGGCADTDCRFRKMPEGFGNLYRQFVRKFYDELIPGFSTLGGVWVGMYARNTAMALPDFQDQSNAYVLWLNSLARNETSRHSERKYLDIYELTLHEPFRSYTGDGVHFLRQVSLAVFHDAIRPLCPSVKLPSRFESSHVRMFT</sequence>
<proteinExistence type="predicted"/>
<dbReference type="EMBL" id="JABANO010005653">
    <property type="protein sequence ID" value="KAF4753124.1"/>
    <property type="molecule type" value="Genomic_DNA"/>
</dbReference>
<evidence type="ECO:0000313" key="5">
    <source>
        <dbReference type="Proteomes" id="UP000574390"/>
    </source>
</evidence>
<dbReference type="AlphaFoldDB" id="A0A7J6QK78"/>
<evidence type="ECO:0000313" key="2">
    <source>
        <dbReference type="EMBL" id="KAF4708622.1"/>
    </source>
</evidence>
<evidence type="ECO:0000313" key="4">
    <source>
        <dbReference type="Proteomes" id="UP000553632"/>
    </source>
</evidence>
<name>A0A7J6QK78_PEROL</name>